<sequence length="581" mass="65800">MNTSQAADPKLSYKLSFDEAYAHYVDVEMNVSGINDDAFIVKMPVWAPGSYLVREFARNVEGFQAYVGDKKLKTEKVRKNAWKIVGTKGQNVTIKYKVYAFELTVRTSFIDEAHAYLNGTSVFMYIDGKQNLPATINVKPYKKWKEISCGLDAVKGDKWTLHSPNYDILADSPMEIGNQEILEFTTAGVPHQIALYGGGNYEREKLKTDLKRITEEATSVVGVHPCKHYTFIVHCVPSGGGGLEHLNSTTVQVSKFNFSNETTYKSFLSLIAHEYFHLWNVKRIRPIALGPFDYDNENYTSLLWFSEGFTAYYDNLLTRRAGYYTPEAYLDIVATDINKVENQPGAKVQPVAEASYDAWIKYYRPNENSNNSTISYYDKGSILGILMDMEILRATKGQKNVDDLMKYLYNEFYLGKKRGFTDEEFKTSVEKVCGKNFDEFFAKYVNGVESIPYNDFLSTVGLRLANQNQDKKEVFFGVNTKNDGGKIMVTSVVRGSCAYLAGINANDEIVAIDNFRVDDLAKWIGYKKAGDKIKVTVTREGAEQNIDVVLAESKAVRYKFEQVSNPTAEQTAAYNKWLKIQ</sequence>
<keyword evidence="2" id="KW-0645">Protease</keyword>
<proteinExistence type="predicted"/>
<dbReference type="InterPro" id="IPR024191">
    <property type="entry name" value="Peptidase_M61"/>
</dbReference>
<evidence type="ECO:0000259" key="1">
    <source>
        <dbReference type="SMART" id="SM00228"/>
    </source>
</evidence>
<dbReference type="Proteomes" id="UP000315971">
    <property type="component" value="Unassembled WGS sequence"/>
</dbReference>
<dbReference type="SUPFAM" id="SSF55486">
    <property type="entry name" value="Metalloproteases ('zincins'), catalytic domain"/>
    <property type="match status" value="1"/>
</dbReference>
<dbReference type="GO" id="GO:0008237">
    <property type="term" value="F:metallopeptidase activity"/>
    <property type="evidence" value="ECO:0007669"/>
    <property type="project" value="UniProtKB-KW"/>
</dbReference>
<dbReference type="Pfam" id="PF17899">
    <property type="entry name" value="Peptidase_M61_N"/>
    <property type="match status" value="1"/>
</dbReference>
<name>A0A521AM55_9SPHI</name>
<dbReference type="Gene3D" id="2.60.40.3650">
    <property type="match status" value="1"/>
</dbReference>
<dbReference type="InterPro" id="IPR001478">
    <property type="entry name" value="PDZ"/>
</dbReference>
<reference evidence="2 3" key="1">
    <citation type="submission" date="2017-05" db="EMBL/GenBank/DDBJ databases">
        <authorList>
            <person name="Varghese N."/>
            <person name="Submissions S."/>
        </authorList>
    </citation>
    <scope>NUCLEOTIDE SEQUENCE [LARGE SCALE GENOMIC DNA]</scope>
    <source>
        <strain evidence="2 3">DSM 21342</strain>
    </source>
</reference>
<dbReference type="InterPro" id="IPR036034">
    <property type="entry name" value="PDZ_sf"/>
</dbReference>
<gene>
    <name evidence="2" type="ORF">SAMN06265350_101256</name>
</gene>
<dbReference type="EMBL" id="FXSZ01000001">
    <property type="protein sequence ID" value="SMO35908.1"/>
    <property type="molecule type" value="Genomic_DNA"/>
</dbReference>
<dbReference type="InterPro" id="IPR027268">
    <property type="entry name" value="Peptidase_M4/M1_CTD_sf"/>
</dbReference>
<dbReference type="RefSeq" id="WP_246085392.1">
    <property type="nucleotide sequence ID" value="NZ_FXSZ01000001.1"/>
</dbReference>
<keyword evidence="3" id="KW-1185">Reference proteome</keyword>
<dbReference type="Pfam" id="PF05299">
    <property type="entry name" value="Peptidase_M61"/>
    <property type="match status" value="1"/>
</dbReference>
<protein>
    <submittedName>
        <fullName evidence="2">Predicted metalloprotease, contains C-terminal PDZ domain</fullName>
    </submittedName>
</protein>
<dbReference type="PIRSF" id="PIRSF016493">
    <property type="entry name" value="Glycyl_aminpptds"/>
    <property type="match status" value="1"/>
</dbReference>
<evidence type="ECO:0000313" key="3">
    <source>
        <dbReference type="Proteomes" id="UP000315971"/>
    </source>
</evidence>
<dbReference type="AlphaFoldDB" id="A0A521AM55"/>
<dbReference type="Gene3D" id="2.30.42.10">
    <property type="match status" value="1"/>
</dbReference>
<dbReference type="SMART" id="SM00228">
    <property type="entry name" value="PDZ"/>
    <property type="match status" value="1"/>
</dbReference>
<feature type="domain" description="PDZ" evidence="1">
    <location>
        <begin position="458"/>
        <end position="541"/>
    </location>
</feature>
<keyword evidence="2" id="KW-0482">Metalloprotease</keyword>
<dbReference type="InterPro" id="IPR040756">
    <property type="entry name" value="Peptidase_M61_N"/>
</dbReference>
<keyword evidence="2" id="KW-0378">Hydrolase</keyword>
<dbReference type="InterPro" id="IPR007963">
    <property type="entry name" value="Peptidase_M61_catalytic"/>
</dbReference>
<accession>A0A521AM55</accession>
<dbReference type="GO" id="GO:0006508">
    <property type="term" value="P:proteolysis"/>
    <property type="evidence" value="ECO:0007669"/>
    <property type="project" value="UniProtKB-KW"/>
</dbReference>
<dbReference type="Pfam" id="PF13180">
    <property type="entry name" value="PDZ_2"/>
    <property type="match status" value="1"/>
</dbReference>
<organism evidence="2 3">
    <name type="scientific">Solitalea koreensis</name>
    <dbReference type="NCBI Taxonomy" id="543615"/>
    <lineage>
        <taxon>Bacteria</taxon>
        <taxon>Pseudomonadati</taxon>
        <taxon>Bacteroidota</taxon>
        <taxon>Sphingobacteriia</taxon>
        <taxon>Sphingobacteriales</taxon>
        <taxon>Sphingobacteriaceae</taxon>
        <taxon>Solitalea</taxon>
    </lineage>
</organism>
<evidence type="ECO:0000313" key="2">
    <source>
        <dbReference type="EMBL" id="SMO35908.1"/>
    </source>
</evidence>
<dbReference type="SUPFAM" id="SSF50156">
    <property type="entry name" value="PDZ domain-like"/>
    <property type="match status" value="1"/>
</dbReference>
<dbReference type="Gene3D" id="1.10.390.10">
    <property type="entry name" value="Neutral Protease Domain 2"/>
    <property type="match status" value="1"/>
</dbReference>